<dbReference type="GO" id="GO:0006397">
    <property type="term" value="P:mRNA processing"/>
    <property type="evidence" value="ECO:0007669"/>
    <property type="project" value="UniProtKB-KW"/>
</dbReference>
<evidence type="ECO:0000259" key="7">
    <source>
        <dbReference type="Pfam" id="PF00961"/>
    </source>
</evidence>
<dbReference type="FunFam" id="3.10.28.10:FF:000022">
    <property type="entry name" value="Intron-encoded DNA endonuclease I-AniI"/>
    <property type="match status" value="1"/>
</dbReference>
<dbReference type="HOGENOM" id="CLU_1008213_0_0_1"/>
<dbReference type="GO" id="GO:0008380">
    <property type="term" value="P:RNA splicing"/>
    <property type="evidence" value="ECO:0007669"/>
    <property type="project" value="UniProtKB-KW"/>
</dbReference>
<protein>
    <submittedName>
        <fullName evidence="8">I-AniI</fullName>
    </submittedName>
</protein>
<dbReference type="REBASE" id="49265">
    <property type="entry name" value="I-PnoMI"/>
</dbReference>
<evidence type="ECO:0000256" key="1">
    <source>
        <dbReference type="ARBA" id="ARBA00004173"/>
    </source>
</evidence>
<evidence type="ECO:0000256" key="5">
    <source>
        <dbReference type="ARBA" id="ARBA00023187"/>
    </source>
</evidence>
<sequence length="309" mass="35505">MLKILLNAGKSPNLVFAYDLFLILTTIIYVKIALTWGQSAGVRSIHTSEASQRLHAEDLSYAYLVGLFEGDGFFTVTKKGKYLAYELGIELSIKDVQLIYKIKNLLAVGVVSFRTRNEIEMVSLRIRKKDHLKEFILPIFDKYPMFSNKQLDYLRFKDALLSGTIYPENLSEYIRDSKPINSIESITSASYFPAWLVGFIEAEGCFSIYKLHKEEDYLVASFDIAQRDGEVLISAIREYLSFTNAIYIDKTNCSRLKVTGVRSIENVINFLQKAPVKLLGNKKLQYLLWIKQLRTIPRYSEKIKIPSNY</sequence>
<reference evidence="8" key="2">
    <citation type="submission" date="2008-01" db="EMBL/GenBank/DDBJ databases">
        <title>WGS sequencing and annotation of the Phaeosphaeria nodorum SN15 genome.</title>
        <authorList>
            <consortium name="The Broad Institute Genome Sequencing Platform"/>
            <person name="Birren B."/>
            <person name="Lander E."/>
            <person name="Galagan J."/>
            <person name="Devon K."/>
            <person name="Nusbaum C."/>
            <person name="Jaffe D."/>
            <person name="Butler J."/>
            <person name="Alvarez P."/>
            <person name="Gnerre S."/>
            <person name="Grabherr M."/>
            <person name="Kleber M."/>
            <person name="Mauceli E."/>
            <person name="Brockman W."/>
            <person name="Rounsley S."/>
            <person name="Young S."/>
            <person name="LaButti K."/>
            <person name="Pushparaj V."/>
            <person name="DeCaprio D."/>
            <person name="Crawford M."/>
            <person name="Koehrsen M."/>
            <person name="Engels R."/>
            <person name="Montgomery P."/>
            <person name="Pearson M."/>
            <person name="Howarth C."/>
            <person name="Kodira C."/>
            <person name="Zeng Q."/>
            <person name="Yandava C."/>
            <person name="Alvarado L."/>
            <person name="Oleary S."/>
            <person name="Oliver R.O."/>
            <person name="Solomon P."/>
        </authorList>
    </citation>
    <scope>NUCLEOTIDE SEQUENCE</scope>
    <source>
        <strain evidence="8">SN15</strain>
    </source>
</reference>
<organism evidence="8">
    <name type="scientific">Phaeosphaeria nodorum (strain SN15 / ATCC MYA-4574 / FGSC 10173)</name>
    <name type="common">Glume blotch fungus</name>
    <name type="synonym">Parastagonospora nodorum</name>
    <dbReference type="NCBI Taxonomy" id="321614"/>
    <lineage>
        <taxon>Eukaryota</taxon>
        <taxon>Fungi</taxon>
        <taxon>Dikarya</taxon>
        <taxon>Ascomycota</taxon>
        <taxon>Pezizomycotina</taxon>
        <taxon>Dothideomycetes</taxon>
        <taxon>Pleosporomycetidae</taxon>
        <taxon>Pleosporales</taxon>
        <taxon>Pleosporineae</taxon>
        <taxon>Phaeosphaeriaceae</taxon>
        <taxon>Parastagonospora</taxon>
    </lineage>
</organism>
<dbReference type="AlphaFoldDB" id="A7UG01"/>
<feature type="domain" description="Homing endonuclease LAGLIDADG" evidence="7">
    <location>
        <begin position="196"/>
        <end position="291"/>
    </location>
</feature>
<dbReference type="GO" id="GO:0005739">
    <property type="term" value="C:mitochondrion"/>
    <property type="evidence" value="ECO:0007669"/>
    <property type="project" value="UniProtKB-SubCell"/>
</dbReference>
<evidence type="ECO:0000256" key="3">
    <source>
        <dbReference type="ARBA" id="ARBA00022664"/>
    </source>
</evidence>
<dbReference type="InterPro" id="IPR027434">
    <property type="entry name" value="Homing_endonucl"/>
</dbReference>
<keyword evidence="6" id="KW-1133">Transmembrane helix</keyword>
<geneLocation type="mitochondrion" evidence="8"/>
<keyword evidence="5" id="KW-0508">mRNA splicing</keyword>
<dbReference type="InterPro" id="IPR051289">
    <property type="entry name" value="LAGLIDADG_Endonuclease"/>
</dbReference>
<keyword evidence="4 8" id="KW-0496">Mitochondrion</keyword>
<dbReference type="SUPFAM" id="SSF55608">
    <property type="entry name" value="Homing endonucleases"/>
    <property type="match status" value="2"/>
</dbReference>
<dbReference type="RefSeq" id="YP_001427391.1">
    <property type="nucleotide sequence ID" value="NC_009746.1"/>
</dbReference>
<dbReference type="STRING" id="321614.A7UG01"/>
<dbReference type="eggNOG" id="ENOG502S2UT">
    <property type="taxonomic scope" value="Eukaryota"/>
</dbReference>
<dbReference type="GeneID" id="5522516"/>
<dbReference type="PANTHER" id="PTHR36181:SF2">
    <property type="entry name" value="INTRON-ENCODED ENDONUCLEASE AI3-RELATED"/>
    <property type="match status" value="1"/>
</dbReference>
<reference evidence="8" key="1">
    <citation type="journal article" date="2007" name="Plant Cell">
        <title>Dothideomycete-plant interactions illuminated by genome sequencing and EST analysis of the wheat pathogen Stagonospora nodorum.</title>
        <authorList>
            <person name="Hane J.K."/>
            <person name="Lowe R.G."/>
            <person name="Solomon P.S."/>
            <person name="Tan K.C."/>
            <person name="Schoch C.L."/>
            <person name="Spatafora J.W."/>
            <person name="Crous P.W."/>
            <person name="Kodira C."/>
            <person name="Birren B.W."/>
            <person name="Galagan J.E."/>
            <person name="Torriani S.F."/>
            <person name="McDonald B.A."/>
            <person name="Oliver R.P."/>
        </authorList>
    </citation>
    <scope>NUCLEOTIDE SEQUENCE [LARGE SCALE GENOMIC DNA]</scope>
    <source>
        <strain evidence="8">SN15</strain>
        <strain>SN15 / ATCC MYA-4574 / FGSC 10173</strain>
    </source>
</reference>
<feature type="domain" description="Homing endonuclease LAGLIDADG" evidence="7">
    <location>
        <begin position="64"/>
        <end position="159"/>
    </location>
</feature>
<evidence type="ECO:0000256" key="6">
    <source>
        <dbReference type="SAM" id="Phobius"/>
    </source>
</evidence>
<keyword evidence="6" id="KW-0812">Transmembrane</keyword>
<dbReference type="InterPro" id="IPR004860">
    <property type="entry name" value="LAGLIDADG_dom"/>
</dbReference>
<comment type="similarity">
    <text evidence="2">In the C-terminal section; belongs to the LAGLIDADG endonuclease family.</text>
</comment>
<name>A7UG01_PHANO</name>
<dbReference type="EMBL" id="EU053989">
    <property type="protein sequence ID" value="ABU49435.1"/>
    <property type="molecule type" value="Genomic_DNA"/>
</dbReference>
<keyword evidence="3" id="KW-0507">mRNA processing</keyword>
<dbReference type="Pfam" id="PF00961">
    <property type="entry name" value="LAGLIDADG_1"/>
    <property type="match status" value="2"/>
</dbReference>
<evidence type="ECO:0000313" key="8">
    <source>
        <dbReference type="EMBL" id="ABU49435.1"/>
    </source>
</evidence>
<evidence type="ECO:0000256" key="4">
    <source>
        <dbReference type="ARBA" id="ARBA00023128"/>
    </source>
</evidence>
<dbReference type="Gene3D" id="3.10.28.10">
    <property type="entry name" value="Homing endonucleases"/>
    <property type="match status" value="2"/>
</dbReference>
<dbReference type="FunFam" id="3.10.28.10:FF:000018">
    <property type="entry name" value="Intron-encoded DNA endonuclease I-AniI"/>
    <property type="match status" value="1"/>
</dbReference>
<gene>
    <name evidence="8" type="primary">cytb</name>
</gene>
<evidence type="ECO:0000256" key="2">
    <source>
        <dbReference type="ARBA" id="ARBA00009332"/>
    </source>
</evidence>
<keyword evidence="6" id="KW-0472">Membrane</keyword>
<dbReference type="GO" id="GO:0004519">
    <property type="term" value="F:endonuclease activity"/>
    <property type="evidence" value="ECO:0007669"/>
    <property type="project" value="InterPro"/>
</dbReference>
<feature type="transmembrane region" description="Helical" evidence="6">
    <location>
        <begin position="15"/>
        <end position="34"/>
    </location>
</feature>
<accession>A7UG01</accession>
<dbReference type="InParanoid" id="A7UG01"/>
<comment type="subcellular location">
    <subcellularLocation>
        <location evidence="1">Mitochondrion</location>
    </subcellularLocation>
</comment>
<proteinExistence type="inferred from homology"/>
<dbReference type="PANTHER" id="PTHR36181">
    <property type="entry name" value="INTRON-ENCODED ENDONUCLEASE AI3-RELATED"/>
    <property type="match status" value="1"/>
</dbReference>